<comment type="caution">
    <text evidence="3">The sequence shown here is derived from an EMBL/GenBank/DDBJ whole genome shotgun (WGS) entry which is preliminary data.</text>
</comment>
<dbReference type="Pfam" id="PF13464">
    <property type="entry name" value="RodZ_C"/>
    <property type="match status" value="1"/>
</dbReference>
<dbReference type="AlphaFoldDB" id="A0A2A7V0U0"/>
<dbReference type="Pfam" id="PF13413">
    <property type="entry name" value="HTH_25"/>
    <property type="match status" value="1"/>
</dbReference>
<dbReference type="OrthoDB" id="5293433at2"/>
<dbReference type="STRING" id="1219032.GCA_001515545_00985"/>
<proteinExistence type="predicted"/>
<protein>
    <submittedName>
        <fullName evidence="3">Helix-turn-helix domain-containing protein</fullName>
    </submittedName>
</protein>
<dbReference type="EMBL" id="PDEA01000001">
    <property type="protein sequence ID" value="PEH91172.1"/>
    <property type="molecule type" value="Genomic_DNA"/>
</dbReference>
<dbReference type="GO" id="GO:0003677">
    <property type="term" value="F:DNA binding"/>
    <property type="evidence" value="ECO:0007669"/>
    <property type="project" value="InterPro"/>
</dbReference>
<feature type="domain" description="Cytoskeleton protein RodZ-like C-terminal" evidence="2">
    <location>
        <begin position="262"/>
        <end position="332"/>
    </location>
</feature>
<dbReference type="CDD" id="cd00093">
    <property type="entry name" value="HTH_XRE"/>
    <property type="match status" value="1"/>
</dbReference>
<feature type="compositionally biased region" description="Acidic residues" evidence="1">
    <location>
        <begin position="1"/>
        <end position="11"/>
    </location>
</feature>
<evidence type="ECO:0000313" key="3">
    <source>
        <dbReference type="EMBL" id="PEH91172.1"/>
    </source>
</evidence>
<dbReference type="Gene3D" id="1.10.260.40">
    <property type="entry name" value="lambda repressor-like DNA-binding domains"/>
    <property type="match status" value="1"/>
</dbReference>
<organism evidence="3 4">
    <name type="scientific">Comamonas terrigena</name>
    <dbReference type="NCBI Taxonomy" id="32013"/>
    <lineage>
        <taxon>Bacteria</taxon>
        <taxon>Pseudomonadati</taxon>
        <taxon>Pseudomonadota</taxon>
        <taxon>Betaproteobacteria</taxon>
        <taxon>Burkholderiales</taxon>
        <taxon>Comamonadaceae</taxon>
        <taxon>Comamonas</taxon>
    </lineage>
</organism>
<keyword evidence="4" id="KW-1185">Reference proteome</keyword>
<dbReference type="Proteomes" id="UP000220246">
    <property type="component" value="Unassembled WGS sequence"/>
</dbReference>
<gene>
    <name evidence="3" type="ORF">CRM82_18125</name>
</gene>
<name>A0A2A7V0U0_COMTR</name>
<dbReference type="InterPro" id="IPR025194">
    <property type="entry name" value="RodZ-like_C"/>
</dbReference>
<accession>A0A2A7V0U0</accession>
<evidence type="ECO:0000313" key="4">
    <source>
        <dbReference type="Proteomes" id="UP000220246"/>
    </source>
</evidence>
<evidence type="ECO:0000256" key="1">
    <source>
        <dbReference type="SAM" id="MobiDB-lite"/>
    </source>
</evidence>
<dbReference type="InterPro" id="IPR050400">
    <property type="entry name" value="Bact_Cytoskel_RodZ"/>
</dbReference>
<dbReference type="PANTHER" id="PTHR34475:SF1">
    <property type="entry name" value="CYTOSKELETON PROTEIN RODZ"/>
    <property type="match status" value="1"/>
</dbReference>
<reference evidence="4" key="1">
    <citation type="submission" date="2017-09" db="EMBL/GenBank/DDBJ databases">
        <title>FDA dAtabase for Regulatory Grade micrObial Sequences (FDA-ARGOS): Supporting development and validation of Infectious Disease Dx tests.</title>
        <authorList>
            <person name="Minogue T."/>
            <person name="Wolcott M."/>
            <person name="Wasieloski L."/>
            <person name="Aguilar W."/>
            <person name="Moore D."/>
            <person name="Tallon L."/>
            <person name="Sadzewicz L."/>
            <person name="Ott S."/>
            <person name="Zhao X."/>
            <person name="Nagaraj S."/>
            <person name="Vavikolanu K."/>
            <person name="Aluvathingal J."/>
            <person name="Nadendla S."/>
            <person name="Sichtig H."/>
        </authorList>
    </citation>
    <scope>NUCLEOTIDE SEQUENCE [LARGE SCALE GENOMIC DNA]</scope>
    <source>
        <strain evidence="4">FDAARGOS_394</strain>
    </source>
</reference>
<dbReference type="InterPro" id="IPR001387">
    <property type="entry name" value="Cro/C1-type_HTH"/>
</dbReference>
<evidence type="ECO:0000259" key="2">
    <source>
        <dbReference type="Pfam" id="PF13464"/>
    </source>
</evidence>
<dbReference type="PANTHER" id="PTHR34475">
    <property type="match status" value="1"/>
</dbReference>
<dbReference type="SUPFAM" id="SSF47413">
    <property type="entry name" value="lambda repressor-like DNA-binding domains"/>
    <property type="match status" value="1"/>
</dbReference>
<sequence length="334" mass="33819">MAELQEAEVTEQLESPPAQQTAGSLLRQAREAAGMHVSSLADVLKVPVAKLQALEADDWQALPDAVFTRSVALSICKALQVDAAPVMALLPKSAATQKFTAPGPGINEPFRDKAVRSVHDTPNPGGAWKWLALALLAGAGGGVWYFAQKQDLRDAVVASVQERSERAMGTSQSAHTVDVAPPEAPAAEPVAAQEPVAPAAAEAAVPAVAAVPAPAAVAEAPAVPAASAAPAAVAPAVAAPAEAAAVAPAVPVAAATGNATLRIQARAATWIQVRGGGKVLEQKTLNAGEFFETQAPKPLSVVIGRADAAEVQVGGAAFDLGAVARENVARFEVK</sequence>
<feature type="region of interest" description="Disordered" evidence="1">
    <location>
        <begin position="1"/>
        <end position="21"/>
    </location>
</feature>
<dbReference type="InterPro" id="IPR010982">
    <property type="entry name" value="Lambda_DNA-bd_dom_sf"/>
</dbReference>